<evidence type="ECO:0000256" key="1">
    <source>
        <dbReference type="SAM" id="MobiDB-lite"/>
    </source>
</evidence>
<name>A0AAE6BBM7_AGRTU</name>
<evidence type="ECO:0000313" key="2">
    <source>
        <dbReference type="EMBL" id="QCL78706.1"/>
    </source>
</evidence>
<dbReference type="Pfam" id="PF13481">
    <property type="entry name" value="AAA_25"/>
    <property type="match status" value="1"/>
</dbReference>
<proteinExistence type="predicted"/>
<dbReference type="Gene3D" id="3.40.50.300">
    <property type="entry name" value="P-loop containing nucleotide triphosphate hydrolases"/>
    <property type="match status" value="1"/>
</dbReference>
<protein>
    <submittedName>
        <fullName evidence="2">AAA family ATPase</fullName>
    </submittedName>
</protein>
<evidence type="ECO:0000313" key="3">
    <source>
        <dbReference type="Proteomes" id="UP000298579"/>
    </source>
</evidence>
<accession>A0AAE6BBM7</accession>
<dbReference type="EMBL" id="CP039897">
    <property type="protein sequence ID" value="QCL78706.1"/>
    <property type="molecule type" value="Genomic_DNA"/>
</dbReference>
<dbReference type="InterPro" id="IPR027417">
    <property type="entry name" value="P-loop_NTPase"/>
</dbReference>
<feature type="region of interest" description="Disordered" evidence="1">
    <location>
        <begin position="26"/>
        <end position="48"/>
    </location>
</feature>
<gene>
    <name evidence="2" type="ORF">CFBP5877_06175</name>
</gene>
<sequence>MEVANADDSPGWTGKVNFEKIGQRRAALSAPARNSKPKPEQEDEPEEVRLTAKQLMRRRFERPRQIVEGLFPAGCLLLVGPPKQGKSWLSLQLARCVEAGIPFMGHRTEQGDVLYLALEDGFIRLQDRLGKQEIEGAESFTDALDFQIQIPTAEKGGLKELEEWLIAHPDASLVIVDVLKMFREPRKGKVDPYERDYGDVRPLTKLANQYRVCIVIVHHTNKGSASAVDPFDRVSGTGGISGAADGTILLVPNENGDLGLYGRGRDFQEFDFRVRFDADSCVWAMDTESEDSDLKDYGSVTGKILQQLGFMNGNPIGPSELAAVIHEKPLDVSKSLKRLSTSRKVTRIGRGKWVLRGLEPKSA</sequence>
<dbReference type="RefSeq" id="WP_080825111.1">
    <property type="nucleotide sequence ID" value="NZ_CP039888.1"/>
</dbReference>
<dbReference type="Proteomes" id="UP000298579">
    <property type="component" value="Chromosome circular"/>
</dbReference>
<reference evidence="2 3" key="1">
    <citation type="submission" date="2019-04" db="EMBL/GenBank/DDBJ databases">
        <title>Complete genome sequence of Agrobacterium tumefaciens CFBP5877.</title>
        <authorList>
            <person name="Huang Y.-Y."/>
            <person name="Chiang H.-Y."/>
            <person name="Chou L."/>
            <person name="Lai E.-M."/>
            <person name="Kuo C.-H."/>
        </authorList>
    </citation>
    <scope>NUCLEOTIDE SEQUENCE [LARGE SCALE GENOMIC DNA]</scope>
    <source>
        <strain evidence="2 3">CFBP5877</strain>
    </source>
</reference>
<dbReference type="AlphaFoldDB" id="A0AAE6BBM7"/>
<organism evidence="2 3">
    <name type="scientific">Agrobacterium tumefaciens</name>
    <dbReference type="NCBI Taxonomy" id="358"/>
    <lineage>
        <taxon>Bacteria</taxon>
        <taxon>Pseudomonadati</taxon>
        <taxon>Pseudomonadota</taxon>
        <taxon>Alphaproteobacteria</taxon>
        <taxon>Hyphomicrobiales</taxon>
        <taxon>Rhizobiaceae</taxon>
        <taxon>Rhizobium/Agrobacterium group</taxon>
        <taxon>Agrobacterium</taxon>
        <taxon>Agrobacterium tumefaciens complex</taxon>
    </lineage>
</organism>
<dbReference type="SUPFAM" id="SSF52540">
    <property type="entry name" value="P-loop containing nucleoside triphosphate hydrolases"/>
    <property type="match status" value="1"/>
</dbReference>